<accession>A0A182TTA8</accession>
<dbReference type="Pfam" id="PF06448">
    <property type="entry name" value="DUF1081"/>
    <property type="match status" value="1"/>
</dbReference>
<dbReference type="FunFam" id="2.20.50.20:FF:000003">
    <property type="entry name" value="Microsomal triglyceride transfer protein large subunit"/>
    <property type="match status" value="1"/>
</dbReference>
<dbReference type="SMART" id="SM01169">
    <property type="entry name" value="DUF1943"/>
    <property type="match status" value="1"/>
</dbReference>
<dbReference type="SUPFAM" id="SSF56968">
    <property type="entry name" value="Lipovitellin-phosvitin complex, beta-sheet shell regions"/>
    <property type="match status" value="2"/>
</dbReference>
<evidence type="ECO:0000259" key="4">
    <source>
        <dbReference type="SMART" id="SM01169"/>
    </source>
</evidence>
<keyword evidence="2" id="KW-0964">Secreted</keyword>
<feature type="domain" description="Vitellinogen open beta-sheet" evidence="4">
    <location>
        <begin position="65"/>
        <end position="292"/>
    </location>
</feature>
<dbReference type="Proteomes" id="UP000075902">
    <property type="component" value="Unassembled WGS sequence"/>
</dbReference>
<reference evidence="5" key="2">
    <citation type="submission" date="2020-05" db="UniProtKB">
        <authorList>
            <consortium name="EnsemblMetazoa"/>
        </authorList>
    </citation>
    <scope>IDENTIFICATION</scope>
    <source>
        <strain evidence="5">CM1001059</strain>
    </source>
</reference>
<dbReference type="PANTHER" id="PTHR23345">
    <property type="entry name" value="VITELLOGENIN-RELATED"/>
    <property type="match status" value="1"/>
</dbReference>
<dbReference type="PANTHER" id="PTHR23345:SF15">
    <property type="entry name" value="VITELLOGENIN 1-RELATED"/>
    <property type="match status" value="1"/>
</dbReference>
<organism evidence="5 6">
    <name type="scientific">Anopheles melas</name>
    <dbReference type="NCBI Taxonomy" id="34690"/>
    <lineage>
        <taxon>Eukaryota</taxon>
        <taxon>Metazoa</taxon>
        <taxon>Ecdysozoa</taxon>
        <taxon>Arthropoda</taxon>
        <taxon>Hexapoda</taxon>
        <taxon>Insecta</taxon>
        <taxon>Pterygota</taxon>
        <taxon>Neoptera</taxon>
        <taxon>Endopterygota</taxon>
        <taxon>Diptera</taxon>
        <taxon>Nematocera</taxon>
        <taxon>Culicoidea</taxon>
        <taxon>Culicidae</taxon>
        <taxon>Anophelinae</taxon>
        <taxon>Anopheles</taxon>
    </lineage>
</organism>
<evidence type="ECO:0000256" key="1">
    <source>
        <dbReference type="ARBA" id="ARBA00004613"/>
    </source>
</evidence>
<sequence length="926" mass="106396">MRCPDHLSVRLIKNVLKTEEVKQVGSFVWSHLTNLAKSASPVRVQAQGLLAENDLDSKFNLDIRKFSRNYEQTLFFDEYNFGMTVDSNVIFSTESYVPRSVRLNLTTDLFGESINFLELNEDVDRLGFQLKGNFDKPQITIGVKIFGNDLNYYTDGLEIFSKLRGTDQAVLQVSLPQERNDIFSIRSEVFVLTERRELQQAGIERRYSNSTCTWPFIDQAIGLKMCTNYSLPDVSNTGKDVEVPSLILSGPVNFDVSLEKADPTAKMFVLKYSWAERQNQTIVGVVFETPNSQIPRIFRANITNEVQRKTASMSFVNGNISHKAIGMYINNPNQQRVEMSLNVNDRKYLALEMGYNKTDTRNGRMYYPSFYLSVNNERIAGLGGQVNQTAKNNISQWDYMIMFETKRVRTKTIGYVSVSHNMTYMIHNSMEYREVLMYRANFDLRSSAYPHFDVALNGTLLDGMGHLDFTLLHNNAPDLRDEKYRTTLKMIFARDNPYRSQLIFTPNSQQLIGGSAEQTDPTERTTLSVEMTRPRSKIDVKGMIVSNVKYYHYAKLAAQIGLTNSTRELFGVMKYIQDEHDNRLSINAMFEKKPYGIILQHTQQIANGTKSYAMVQWKDERYWFSALMKSAPIKQLDLELHIDKIRDISATLRGYKTPLKREVGVEFKWDANRDPTQRIALTGELNTPTDRIYDGLFLLSYPNRTFSGTFDLKAIHPRYLANARISWNTTEAIVIHFDAGTHEEMLSKMWLLLHLNTTFHGWRRNALSGAFSFKDNVLYTDLIANWAEDQRLGVELNGTYRSNKEIFNCELGTQLKSSLRNIPAVTMYFNQTLVTDRVETTVLLNYETTDQPVQEFSVRSNWQHKADKRHSNITGSLRLISPYENYRMGALVAKVSVSENRTITGAADLQLDDNTYDLLLEGHIRN</sequence>
<dbReference type="GO" id="GO:0005319">
    <property type="term" value="F:lipid transporter activity"/>
    <property type="evidence" value="ECO:0007669"/>
    <property type="project" value="InterPro"/>
</dbReference>
<dbReference type="Gene3D" id="1.25.10.20">
    <property type="entry name" value="Vitellinogen, superhelical"/>
    <property type="match status" value="1"/>
</dbReference>
<dbReference type="EnsemblMetazoa" id="AMEC007946-RA">
    <property type="protein sequence ID" value="AMEC007946-PA"/>
    <property type="gene ID" value="AMEC007946"/>
</dbReference>
<name>A0A182TTA8_9DIPT</name>
<evidence type="ECO:0000313" key="6">
    <source>
        <dbReference type="Proteomes" id="UP000075902"/>
    </source>
</evidence>
<dbReference type="GO" id="GO:0005576">
    <property type="term" value="C:extracellular region"/>
    <property type="evidence" value="ECO:0007669"/>
    <property type="project" value="UniProtKB-SubCell"/>
</dbReference>
<dbReference type="AlphaFoldDB" id="A0A182TTA8"/>
<dbReference type="InterPro" id="IPR050733">
    <property type="entry name" value="Vitellogenin/Apolipophorin"/>
</dbReference>
<dbReference type="Pfam" id="PF09172">
    <property type="entry name" value="Vit_open_b-sht"/>
    <property type="match status" value="1"/>
</dbReference>
<dbReference type="SUPFAM" id="SSF48431">
    <property type="entry name" value="Lipovitellin-phosvitin complex, superhelical domain"/>
    <property type="match status" value="1"/>
</dbReference>
<dbReference type="InterPro" id="IPR015817">
    <property type="entry name" value="Vitellinogen_open_b-sht_sub1"/>
</dbReference>
<keyword evidence="6" id="KW-1185">Reference proteome</keyword>
<dbReference type="InterPro" id="IPR015819">
    <property type="entry name" value="Lipid_transp_b-sht_shell"/>
</dbReference>
<protein>
    <recommendedName>
        <fullName evidence="4">Vitellinogen open beta-sheet domain-containing protein</fullName>
    </recommendedName>
</protein>
<evidence type="ECO:0000256" key="2">
    <source>
        <dbReference type="ARBA" id="ARBA00022525"/>
    </source>
</evidence>
<dbReference type="InterPro" id="IPR015255">
    <property type="entry name" value="Vitellinogen_open_b-sht"/>
</dbReference>
<proteinExistence type="predicted"/>
<dbReference type="Gene3D" id="2.20.50.20">
    <property type="entry name" value="Lipovitellin. Chain A, domain 3"/>
    <property type="match status" value="1"/>
</dbReference>
<dbReference type="VEuPathDB" id="VectorBase:AMEC007946"/>
<dbReference type="InterPro" id="IPR011030">
    <property type="entry name" value="Lipovitellin_superhlx_dom"/>
</dbReference>
<keyword evidence="3" id="KW-0325">Glycoprotein</keyword>
<evidence type="ECO:0000313" key="5">
    <source>
        <dbReference type="EnsemblMetazoa" id="AMEC007946-PA"/>
    </source>
</evidence>
<dbReference type="STRING" id="34690.A0A182TTA8"/>
<reference evidence="6" key="1">
    <citation type="submission" date="2014-01" db="EMBL/GenBank/DDBJ databases">
        <title>The Genome Sequence of Anopheles melas CM1001059_A (V2).</title>
        <authorList>
            <consortium name="The Broad Institute Genomics Platform"/>
            <person name="Neafsey D.E."/>
            <person name="Besansky N."/>
            <person name="Howell P."/>
            <person name="Walton C."/>
            <person name="Young S.K."/>
            <person name="Zeng Q."/>
            <person name="Gargeya S."/>
            <person name="Fitzgerald M."/>
            <person name="Haas B."/>
            <person name="Abouelleil A."/>
            <person name="Allen A.W."/>
            <person name="Alvarado L."/>
            <person name="Arachchi H.M."/>
            <person name="Berlin A.M."/>
            <person name="Chapman S.B."/>
            <person name="Gainer-Dewar J."/>
            <person name="Goldberg J."/>
            <person name="Griggs A."/>
            <person name="Gujja S."/>
            <person name="Hansen M."/>
            <person name="Howarth C."/>
            <person name="Imamovic A."/>
            <person name="Ireland A."/>
            <person name="Larimer J."/>
            <person name="McCowan C."/>
            <person name="Murphy C."/>
            <person name="Pearson M."/>
            <person name="Poon T.W."/>
            <person name="Priest M."/>
            <person name="Roberts A."/>
            <person name="Saif S."/>
            <person name="Shea T."/>
            <person name="Sisk P."/>
            <person name="Sykes S."/>
            <person name="Wortman J."/>
            <person name="Nusbaum C."/>
            <person name="Birren B."/>
        </authorList>
    </citation>
    <scope>NUCLEOTIDE SEQUENCE [LARGE SCALE GENOMIC DNA]</scope>
    <source>
        <strain evidence="6">CM1001059</strain>
    </source>
</reference>
<evidence type="ECO:0000256" key="3">
    <source>
        <dbReference type="ARBA" id="ARBA00023180"/>
    </source>
</evidence>
<dbReference type="InterPro" id="IPR009454">
    <property type="entry name" value="Lipid_transpt_open_b-sht"/>
</dbReference>
<comment type="subcellular location">
    <subcellularLocation>
        <location evidence="1">Secreted</location>
    </subcellularLocation>
</comment>